<dbReference type="GO" id="GO:0016095">
    <property type="term" value="P:polyprenol catabolic process"/>
    <property type="evidence" value="ECO:0007669"/>
    <property type="project" value="TreeGrafter"/>
</dbReference>
<dbReference type="OrthoDB" id="541710at2759"/>
<name>A0A7I8LLH2_SPIIN</name>
<dbReference type="InterPro" id="IPR001104">
    <property type="entry name" value="3-oxo-5_a-steroid_4-DH_C"/>
</dbReference>
<organism evidence="8 9">
    <name type="scientific">Spirodela intermedia</name>
    <name type="common">Intermediate duckweed</name>
    <dbReference type="NCBI Taxonomy" id="51605"/>
    <lineage>
        <taxon>Eukaryota</taxon>
        <taxon>Viridiplantae</taxon>
        <taxon>Streptophyta</taxon>
        <taxon>Embryophyta</taxon>
        <taxon>Tracheophyta</taxon>
        <taxon>Spermatophyta</taxon>
        <taxon>Magnoliopsida</taxon>
        <taxon>Liliopsida</taxon>
        <taxon>Araceae</taxon>
        <taxon>Lemnoideae</taxon>
        <taxon>Spirodela</taxon>
    </lineage>
</organism>
<gene>
    <name evidence="8" type="ORF">SI8410_18021390</name>
</gene>
<protein>
    <recommendedName>
        <fullName evidence="7">3-oxo-5-alpha-steroid 4-dehydrogenase C-terminal domain-containing protein</fullName>
    </recommendedName>
</protein>
<dbReference type="GO" id="GO:0006488">
    <property type="term" value="P:dolichol-linked oligosaccharide biosynthetic process"/>
    <property type="evidence" value="ECO:0007669"/>
    <property type="project" value="InterPro"/>
</dbReference>
<feature type="transmembrane region" description="Helical" evidence="6">
    <location>
        <begin position="197"/>
        <end position="216"/>
    </location>
</feature>
<comment type="subcellular location">
    <subcellularLocation>
        <location evidence="1">Endomembrane system</location>
        <topology evidence="1">Multi-pass membrane protein</topology>
    </subcellularLocation>
</comment>
<proteinExistence type="predicted"/>
<evidence type="ECO:0000313" key="8">
    <source>
        <dbReference type="EMBL" id="CAA7410712.1"/>
    </source>
</evidence>
<dbReference type="GO" id="GO:0005783">
    <property type="term" value="C:endoplasmic reticulum"/>
    <property type="evidence" value="ECO:0007669"/>
    <property type="project" value="TreeGrafter"/>
</dbReference>
<dbReference type="GO" id="GO:0003865">
    <property type="term" value="F:3-oxo-5-alpha-steroid 4-dehydrogenase activity"/>
    <property type="evidence" value="ECO:0007669"/>
    <property type="project" value="TreeGrafter"/>
</dbReference>
<evidence type="ECO:0000259" key="7">
    <source>
        <dbReference type="Pfam" id="PF02544"/>
    </source>
</evidence>
<reference evidence="8" key="1">
    <citation type="submission" date="2020-02" db="EMBL/GenBank/DDBJ databases">
        <authorList>
            <person name="Scholz U."/>
            <person name="Mascher M."/>
            <person name="Fiebig A."/>
        </authorList>
    </citation>
    <scope>NUCLEOTIDE SEQUENCE</scope>
</reference>
<dbReference type="UniPathway" id="UPA00378"/>
<evidence type="ECO:0000256" key="4">
    <source>
        <dbReference type="ARBA" id="ARBA00022989"/>
    </source>
</evidence>
<feature type="transmembrane region" description="Helical" evidence="6">
    <location>
        <begin position="59"/>
        <end position="83"/>
    </location>
</feature>
<keyword evidence="4 6" id="KW-1133">Transmembrane helix</keyword>
<dbReference type="InterPro" id="IPR039698">
    <property type="entry name" value="Dfg10/SRD5A3"/>
</dbReference>
<evidence type="ECO:0000256" key="1">
    <source>
        <dbReference type="ARBA" id="ARBA00004127"/>
    </source>
</evidence>
<evidence type="ECO:0000256" key="2">
    <source>
        <dbReference type="ARBA" id="ARBA00004922"/>
    </source>
</evidence>
<feature type="transmembrane region" description="Helical" evidence="6">
    <location>
        <begin position="134"/>
        <end position="157"/>
    </location>
</feature>
<dbReference type="PANTHER" id="PTHR14624:SF0">
    <property type="entry name" value="POLYPRENOL REDUCTASE"/>
    <property type="match status" value="1"/>
</dbReference>
<accession>A0A7I8LLH2</accession>
<keyword evidence="3 6" id="KW-0812">Transmembrane</keyword>
<feature type="domain" description="3-oxo-5-alpha-steroid 4-dehydrogenase C-terminal" evidence="7">
    <location>
        <begin position="199"/>
        <end position="310"/>
    </location>
</feature>
<keyword evidence="5 6" id="KW-0472">Membrane</keyword>
<evidence type="ECO:0000313" key="9">
    <source>
        <dbReference type="Proteomes" id="UP000663760"/>
    </source>
</evidence>
<comment type="pathway">
    <text evidence="2">Protein modification; protein glycosylation.</text>
</comment>
<sequence>MELDLVTVLRFIWTAGMLPIVVASLPLSCLHGFHGLVLEIAKRGKTTPSFPPSFTVPHSYFSHFYILGVCWTTCLLFSTWFYVRTKTEMDADVDSTGQLWKTVFVLILMEAQVIRRLYESFFVFKYDSSARMHVLGYLTGLVFYVAEPVSLCCSFALEALTYTGTQISEYAVKGWQGIPEAEFDLWDYMMPLTNVGWLQWIGAVIFFWGWIHQFHCHKILGSLRKQRRADEYLIPHGDWFEVASCGHYLAEIVMYLGIVLASGVTDLTLWLLLAFVVANLVFAAAETHQWYLQKFDNYPRTRRVIIPLLY</sequence>
<dbReference type="EMBL" id="LR746281">
    <property type="protein sequence ID" value="CAA7410712.1"/>
    <property type="molecule type" value="Genomic_DNA"/>
</dbReference>
<dbReference type="PANTHER" id="PTHR14624">
    <property type="entry name" value="DFG10 PROTEIN"/>
    <property type="match status" value="1"/>
</dbReference>
<evidence type="ECO:0000256" key="5">
    <source>
        <dbReference type="ARBA" id="ARBA00023136"/>
    </source>
</evidence>
<evidence type="ECO:0000256" key="6">
    <source>
        <dbReference type="SAM" id="Phobius"/>
    </source>
</evidence>
<dbReference type="Gene3D" id="1.20.120.1630">
    <property type="match status" value="1"/>
</dbReference>
<dbReference type="Pfam" id="PF02544">
    <property type="entry name" value="Steroid_dh"/>
    <property type="match status" value="1"/>
</dbReference>
<keyword evidence="9" id="KW-1185">Reference proteome</keyword>
<evidence type="ECO:0000256" key="3">
    <source>
        <dbReference type="ARBA" id="ARBA00022692"/>
    </source>
</evidence>
<dbReference type="PROSITE" id="PS50244">
    <property type="entry name" value="S5A_REDUCTASE"/>
    <property type="match status" value="1"/>
</dbReference>
<dbReference type="Proteomes" id="UP000663760">
    <property type="component" value="Chromosome 18"/>
</dbReference>
<dbReference type="AlphaFoldDB" id="A0A7I8LLH2"/>
<feature type="transmembrane region" description="Helical" evidence="6">
    <location>
        <begin position="12"/>
        <end position="38"/>
    </location>
</feature>